<feature type="binding site" evidence="18">
    <location>
        <position position="171"/>
    </location>
    <ligand>
        <name>(6S)-NADPHX</name>
        <dbReference type="ChEBI" id="CHEBI:64076"/>
    </ligand>
</feature>
<comment type="catalytic activity">
    <reaction evidence="16 17 19">
        <text>(6S)-NADPHX + ADP = AMP + phosphate + NADPH + H(+)</text>
        <dbReference type="Rhea" id="RHEA:32235"/>
        <dbReference type="ChEBI" id="CHEBI:15378"/>
        <dbReference type="ChEBI" id="CHEBI:43474"/>
        <dbReference type="ChEBI" id="CHEBI:57783"/>
        <dbReference type="ChEBI" id="CHEBI:64076"/>
        <dbReference type="ChEBI" id="CHEBI:456215"/>
        <dbReference type="ChEBI" id="CHEBI:456216"/>
        <dbReference type="EC" id="4.2.1.136"/>
    </reaction>
</comment>
<dbReference type="EMBL" id="JADIIN010000066">
    <property type="protein sequence ID" value="MBF4469396.1"/>
    <property type="molecule type" value="Genomic_DNA"/>
</dbReference>
<comment type="caution">
    <text evidence="17">Lacks conserved residue(s) required for the propagation of feature annotation.</text>
</comment>
<evidence type="ECO:0000313" key="23">
    <source>
        <dbReference type="Proteomes" id="UP000658733"/>
    </source>
</evidence>
<comment type="caution">
    <text evidence="22">The sequence shown here is derived from an EMBL/GenBank/DDBJ whole genome shotgun (WGS) entry which is preliminary data.</text>
</comment>
<dbReference type="SUPFAM" id="SSF53613">
    <property type="entry name" value="Ribokinase-like"/>
    <property type="match status" value="1"/>
</dbReference>
<comment type="similarity">
    <text evidence="18">Belongs to the NnrE/AIBP family.</text>
</comment>
<keyword evidence="13" id="KW-0511">Multifunctional enzyme</keyword>
<comment type="function">
    <text evidence="17">Catalyzes the dehydration of the S-form of NAD(P)HX at the expense of ADP, which is converted to AMP. Together with NAD(P)HX epimerase, which catalyzes the epimerization of the S- and R-forms, the enzyme allows the repair of both epimers of NAD(P)HX, a damaged form of NAD(P)H that is a result of enzymatic or heat-dependent hydration.</text>
</comment>
<comment type="cofactor">
    <cofactor evidence="18 19">
        <name>K(+)</name>
        <dbReference type="ChEBI" id="CHEBI:29103"/>
    </cofactor>
    <text evidence="18 19">Binds 1 potassium ion per subunit.</text>
</comment>
<evidence type="ECO:0000256" key="6">
    <source>
        <dbReference type="ARBA" id="ARBA00022741"/>
    </source>
</evidence>
<dbReference type="GO" id="GO:0046496">
    <property type="term" value="P:nicotinamide nucleotide metabolic process"/>
    <property type="evidence" value="ECO:0007669"/>
    <property type="project" value="UniProtKB-UniRule"/>
</dbReference>
<protein>
    <recommendedName>
        <fullName evidence="19">Bifunctional NAD(P)H-hydrate repair enzyme</fullName>
    </recommendedName>
    <alternativeName>
        <fullName evidence="19">Nicotinamide nucleotide repair protein</fullName>
    </alternativeName>
    <domain>
        <recommendedName>
            <fullName evidence="19">ADP-dependent (S)-NAD(P)H-hydrate dehydratase</fullName>
            <ecNumber evidence="19">4.2.1.136</ecNumber>
        </recommendedName>
        <alternativeName>
            <fullName evidence="19">ADP-dependent NAD(P)HX dehydratase</fullName>
        </alternativeName>
    </domain>
    <domain>
        <recommendedName>
            <fullName evidence="19">NAD(P)H-hydrate epimerase</fullName>
            <ecNumber evidence="19">5.1.99.6</ecNumber>
        </recommendedName>
    </domain>
</protein>
<feature type="binding site" evidence="17">
    <location>
        <position position="474"/>
    </location>
    <ligand>
        <name>AMP</name>
        <dbReference type="ChEBI" id="CHEBI:456215"/>
    </ligand>
</feature>
<dbReference type="EC" id="4.2.1.136" evidence="19"/>
<gene>
    <name evidence="17" type="primary">nnrD</name>
    <name evidence="18" type="synonym">nnrE</name>
    <name evidence="22" type="ORF">ISP01_08305</name>
</gene>
<evidence type="ECO:0000256" key="14">
    <source>
        <dbReference type="ARBA" id="ARBA00025153"/>
    </source>
</evidence>
<feature type="domain" description="YjeF C-terminal" evidence="20">
    <location>
        <begin position="232"/>
        <end position="533"/>
    </location>
</feature>
<evidence type="ECO:0000256" key="10">
    <source>
        <dbReference type="ARBA" id="ARBA00023027"/>
    </source>
</evidence>
<dbReference type="NCBIfam" id="TIGR00196">
    <property type="entry name" value="yjeF_cterm"/>
    <property type="match status" value="1"/>
</dbReference>
<evidence type="ECO:0000259" key="20">
    <source>
        <dbReference type="PROSITE" id="PS51383"/>
    </source>
</evidence>
<evidence type="ECO:0000256" key="5">
    <source>
        <dbReference type="ARBA" id="ARBA00022723"/>
    </source>
</evidence>
<evidence type="ECO:0000256" key="13">
    <source>
        <dbReference type="ARBA" id="ARBA00023268"/>
    </source>
</evidence>
<feature type="domain" description="YjeF N-terminal" evidence="21">
    <location>
        <begin position="6"/>
        <end position="230"/>
    </location>
</feature>
<feature type="binding site" evidence="18">
    <location>
        <position position="174"/>
    </location>
    <ligand>
        <name>K(+)</name>
        <dbReference type="ChEBI" id="CHEBI:29103"/>
    </ligand>
</feature>
<dbReference type="PROSITE" id="PS51385">
    <property type="entry name" value="YJEF_N"/>
    <property type="match status" value="1"/>
</dbReference>
<evidence type="ECO:0000256" key="3">
    <source>
        <dbReference type="ARBA" id="ARBA00006001"/>
    </source>
</evidence>
<dbReference type="RefSeq" id="WP_278523868.1">
    <property type="nucleotide sequence ID" value="NZ_JADIIN010000066.1"/>
</dbReference>
<dbReference type="GO" id="GO:0110051">
    <property type="term" value="P:metabolite repair"/>
    <property type="evidence" value="ECO:0007669"/>
    <property type="project" value="TreeGrafter"/>
</dbReference>
<feature type="binding site" evidence="18">
    <location>
        <position position="58"/>
    </location>
    <ligand>
        <name>K(+)</name>
        <dbReference type="ChEBI" id="CHEBI:29103"/>
    </ligand>
</feature>
<comment type="subunit">
    <text evidence="17">Homotetramer.</text>
</comment>
<evidence type="ECO:0000256" key="11">
    <source>
        <dbReference type="ARBA" id="ARBA00023235"/>
    </source>
</evidence>
<dbReference type="InterPro" id="IPR030677">
    <property type="entry name" value="Nnr"/>
</dbReference>
<dbReference type="HAMAP" id="MF_01965">
    <property type="entry name" value="NADHX_dehydratase"/>
    <property type="match status" value="1"/>
</dbReference>
<comment type="similarity">
    <text evidence="17">Belongs to the NnrD/CARKD family.</text>
</comment>
<evidence type="ECO:0000256" key="17">
    <source>
        <dbReference type="HAMAP-Rule" id="MF_01965"/>
    </source>
</evidence>
<dbReference type="AlphaFoldDB" id="A0A843AJK0"/>
<dbReference type="Proteomes" id="UP000658733">
    <property type="component" value="Unassembled WGS sequence"/>
</dbReference>
<dbReference type="PROSITE" id="PS51383">
    <property type="entry name" value="YJEF_C_3"/>
    <property type="match status" value="1"/>
</dbReference>
<dbReference type="InterPro" id="IPR029056">
    <property type="entry name" value="Ribokinase-like"/>
</dbReference>
<comment type="function">
    <text evidence="18">Catalyzes the epimerization of the S- and R-forms of NAD(P)HX, a damaged form of NAD(P)H that is a result of enzymatic or heat-dependent hydration. This is a prerequisite for the S-specific NAD(P)H-hydrate dehydratase to allow the repair of both epimers of NAD(P)HX.</text>
</comment>
<evidence type="ECO:0000256" key="7">
    <source>
        <dbReference type="ARBA" id="ARBA00022840"/>
    </source>
</evidence>
<comment type="catalytic activity">
    <reaction evidence="2 18 19">
        <text>(6R)-NADPHX = (6S)-NADPHX</text>
        <dbReference type="Rhea" id="RHEA:32227"/>
        <dbReference type="ChEBI" id="CHEBI:64076"/>
        <dbReference type="ChEBI" id="CHEBI:64077"/>
        <dbReference type="EC" id="5.1.99.6"/>
    </reaction>
</comment>
<evidence type="ECO:0000256" key="18">
    <source>
        <dbReference type="HAMAP-Rule" id="MF_01966"/>
    </source>
</evidence>
<dbReference type="PANTHER" id="PTHR12592:SF0">
    <property type="entry name" value="ATP-DEPENDENT (S)-NAD(P)H-HYDRATE DEHYDRATASE"/>
    <property type="match status" value="1"/>
</dbReference>
<evidence type="ECO:0000256" key="15">
    <source>
        <dbReference type="ARBA" id="ARBA00048238"/>
    </source>
</evidence>
<keyword evidence="11 18" id="KW-0413">Isomerase</keyword>
<reference evidence="22" key="1">
    <citation type="submission" date="2020-10" db="EMBL/GenBank/DDBJ databases">
        <title>Dehalococcoides mccartyi of a TCE/Cr reducing biochatode.</title>
        <authorList>
            <person name="Matturro B."/>
        </authorList>
    </citation>
    <scope>NUCLEOTIDE SEQUENCE</scope>
    <source>
        <strain evidence="22">Bin4</strain>
    </source>
</reference>
<evidence type="ECO:0000256" key="19">
    <source>
        <dbReference type="PIRNR" id="PIRNR017184"/>
    </source>
</evidence>
<proteinExistence type="inferred from homology"/>
<keyword evidence="6 17" id="KW-0547">Nucleotide-binding</keyword>
<feature type="binding site" evidence="18">
    <location>
        <begin position="142"/>
        <end position="148"/>
    </location>
    <ligand>
        <name>(6S)-NADPHX</name>
        <dbReference type="ChEBI" id="CHEBI:64076"/>
    </ligand>
</feature>
<evidence type="ECO:0000313" key="22">
    <source>
        <dbReference type="EMBL" id="MBF4469396.1"/>
    </source>
</evidence>
<keyword evidence="7 17" id="KW-0067">ATP-binding</keyword>
<dbReference type="GO" id="GO:0046872">
    <property type="term" value="F:metal ion binding"/>
    <property type="evidence" value="ECO:0007669"/>
    <property type="project" value="UniProtKB-UniRule"/>
</dbReference>
<dbReference type="NCBIfam" id="TIGR00197">
    <property type="entry name" value="yjeF_nterm"/>
    <property type="match status" value="1"/>
</dbReference>
<evidence type="ECO:0000256" key="2">
    <source>
        <dbReference type="ARBA" id="ARBA00000909"/>
    </source>
</evidence>
<feature type="binding site" evidence="18">
    <location>
        <position position="138"/>
    </location>
    <ligand>
        <name>K(+)</name>
        <dbReference type="ChEBI" id="CHEBI:29103"/>
    </ligand>
</feature>
<dbReference type="Pfam" id="PF03853">
    <property type="entry name" value="YjeF_N"/>
    <property type="match status" value="1"/>
</dbReference>
<evidence type="ECO:0000256" key="12">
    <source>
        <dbReference type="ARBA" id="ARBA00023239"/>
    </source>
</evidence>
<comment type="catalytic activity">
    <reaction evidence="15 17 19">
        <text>(6S)-NADHX + ADP = AMP + phosphate + NADH + H(+)</text>
        <dbReference type="Rhea" id="RHEA:32223"/>
        <dbReference type="ChEBI" id="CHEBI:15378"/>
        <dbReference type="ChEBI" id="CHEBI:43474"/>
        <dbReference type="ChEBI" id="CHEBI:57945"/>
        <dbReference type="ChEBI" id="CHEBI:64074"/>
        <dbReference type="ChEBI" id="CHEBI:456215"/>
        <dbReference type="ChEBI" id="CHEBI:456216"/>
        <dbReference type="EC" id="4.2.1.136"/>
    </reaction>
</comment>
<evidence type="ECO:0000256" key="16">
    <source>
        <dbReference type="ARBA" id="ARBA00049209"/>
    </source>
</evidence>
<keyword evidence="10 17" id="KW-0520">NAD</keyword>
<evidence type="ECO:0000256" key="1">
    <source>
        <dbReference type="ARBA" id="ARBA00000013"/>
    </source>
</evidence>
<keyword evidence="9 18" id="KW-0630">Potassium</keyword>
<dbReference type="GO" id="GO:0052855">
    <property type="term" value="F:ADP-dependent NAD(P)H-hydrate dehydratase activity"/>
    <property type="evidence" value="ECO:0007669"/>
    <property type="project" value="UniProtKB-UniRule"/>
</dbReference>
<dbReference type="Gene3D" id="3.40.50.10260">
    <property type="entry name" value="YjeF N-terminal domain"/>
    <property type="match status" value="1"/>
</dbReference>
<dbReference type="Pfam" id="PF01256">
    <property type="entry name" value="Carb_kinase"/>
    <property type="match status" value="1"/>
</dbReference>
<dbReference type="InterPro" id="IPR000631">
    <property type="entry name" value="CARKD"/>
</dbReference>
<dbReference type="EC" id="5.1.99.6" evidence="19"/>
<dbReference type="GO" id="GO:0052856">
    <property type="term" value="F:NAD(P)HX epimerase activity"/>
    <property type="evidence" value="ECO:0007669"/>
    <property type="project" value="UniProtKB-UniRule"/>
</dbReference>
<feature type="binding site" evidence="17">
    <location>
        <position position="475"/>
    </location>
    <ligand>
        <name>(6S)-NADPHX</name>
        <dbReference type="ChEBI" id="CHEBI:64076"/>
    </ligand>
</feature>
<feature type="binding site" evidence="17">
    <location>
        <position position="342"/>
    </location>
    <ligand>
        <name>(6S)-NADPHX</name>
        <dbReference type="ChEBI" id="CHEBI:64076"/>
    </ligand>
</feature>
<dbReference type="InterPro" id="IPR036652">
    <property type="entry name" value="YjeF_N_dom_sf"/>
</dbReference>
<comment type="catalytic activity">
    <reaction evidence="1 18 19">
        <text>(6R)-NADHX = (6S)-NADHX</text>
        <dbReference type="Rhea" id="RHEA:32215"/>
        <dbReference type="ChEBI" id="CHEBI:64074"/>
        <dbReference type="ChEBI" id="CHEBI:64075"/>
        <dbReference type="EC" id="5.1.99.6"/>
    </reaction>
</comment>
<comment type="cofactor">
    <cofactor evidence="17">
        <name>Mg(2+)</name>
        <dbReference type="ChEBI" id="CHEBI:18420"/>
    </cofactor>
</comment>
<dbReference type="SUPFAM" id="SSF64153">
    <property type="entry name" value="YjeF N-terminal domain-like"/>
    <property type="match status" value="1"/>
</dbReference>
<dbReference type="PIRSF" id="PIRSF017184">
    <property type="entry name" value="Nnr"/>
    <property type="match status" value="1"/>
</dbReference>
<keyword evidence="8 17" id="KW-0521">NADP</keyword>
<comment type="function">
    <text evidence="14 19">Bifunctional enzyme that catalyzes the epimerization of the S- and R-forms of NAD(P)HX and the dehydration of the S-form of NAD(P)HX at the expense of ADP, which is converted to AMP. This allows the repair of both epimers of NAD(P)HX, a damaged form of NAD(P)H that is a result of enzymatic or heat-dependent hydration.</text>
</comment>
<comment type="similarity">
    <text evidence="3 19">In the N-terminal section; belongs to the NnrE/AIBP family.</text>
</comment>
<dbReference type="PANTHER" id="PTHR12592">
    <property type="entry name" value="ATP-DEPENDENT (S)-NAD(P)H-HYDRATE DEHYDRATASE FAMILY MEMBER"/>
    <property type="match status" value="1"/>
</dbReference>
<dbReference type="HAMAP" id="MF_01966">
    <property type="entry name" value="NADHX_epimerase"/>
    <property type="match status" value="1"/>
</dbReference>
<comment type="similarity">
    <text evidence="4 19">In the C-terminal section; belongs to the NnrD/CARKD family.</text>
</comment>
<keyword evidence="5 18" id="KW-0479">Metal-binding</keyword>
<dbReference type="InterPro" id="IPR004443">
    <property type="entry name" value="YjeF_N_dom"/>
</dbReference>
<dbReference type="GO" id="GO:0005524">
    <property type="term" value="F:ATP binding"/>
    <property type="evidence" value="ECO:0007669"/>
    <property type="project" value="UniProtKB-UniRule"/>
</dbReference>
<feature type="binding site" evidence="17">
    <location>
        <position position="267"/>
    </location>
    <ligand>
        <name>(6S)-NADPHX</name>
        <dbReference type="ChEBI" id="CHEBI:64076"/>
    </ligand>
</feature>
<feature type="binding site" evidence="17">
    <location>
        <position position="390"/>
    </location>
    <ligand>
        <name>(6S)-NADPHX</name>
        <dbReference type="ChEBI" id="CHEBI:64076"/>
    </ligand>
</feature>
<evidence type="ECO:0000259" key="21">
    <source>
        <dbReference type="PROSITE" id="PS51385"/>
    </source>
</evidence>
<accession>A0A843AJK0</accession>
<dbReference type="Gene3D" id="3.40.1190.20">
    <property type="match status" value="1"/>
</dbReference>
<name>A0A843AJK0_METAZ</name>
<evidence type="ECO:0000256" key="9">
    <source>
        <dbReference type="ARBA" id="ARBA00022958"/>
    </source>
</evidence>
<evidence type="ECO:0000256" key="4">
    <source>
        <dbReference type="ARBA" id="ARBA00009524"/>
    </source>
</evidence>
<sequence>MDPIDMMVTDINCEDLGLSRLCLMENAGKCLSDEIATISTFTFSKPVKIAIFTGSGGNAGDGFVAARHLLNRGFEVEIFMLTSPKDIKSIDAQINFEILENMVPCISRLKIIELNDSSDIDNIELAKSDSFSEYIIVDGILGTGIKGDLRKKVKKSIEVINNSNALKISIDVPSGMNPLTGKINDIAVKPEYTITFHKVKTGVKKASLNNESSVGGLVICDIGIPIEAEIFVGNGDLIRLKNRDDASHKGNNGRILIVGGNKDYHGAPTIAGLSAMSSGADLVYIATPESTSLAIKQKSPDLIVKGLNNCNGSKNYLNLDNLDEIMTIIDKNNIDAILIGPGSGLNEETGKLFNILVKKIDIPIVLDADALKLVNPLLIKDKDNLIVTPHLKELKIFFNDYVDDYIDDLNNLSNISNFDKDFDKFNEKLSVLQSITRNINGTVVLKGKYDLIFNGINFRVNRTGNSGMTVGGTGDSLAGIATSLLSQGLNSYDAGALATYLNGKAGDFAKEQYGNGFLASHLSEFLGILMENIY</sequence>
<evidence type="ECO:0000256" key="8">
    <source>
        <dbReference type="ARBA" id="ARBA00022857"/>
    </source>
</evidence>
<dbReference type="CDD" id="cd01171">
    <property type="entry name" value="YXKO-related"/>
    <property type="match status" value="1"/>
</dbReference>
<organism evidence="22 23">
    <name type="scientific">Methanobrevibacter arboriphilus</name>
    <dbReference type="NCBI Taxonomy" id="39441"/>
    <lineage>
        <taxon>Archaea</taxon>
        <taxon>Methanobacteriati</taxon>
        <taxon>Methanobacteriota</taxon>
        <taxon>Methanomada group</taxon>
        <taxon>Methanobacteria</taxon>
        <taxon>Methanobacteriales</taxon>
        <taxon>Methanobacteriaceae</taxon>
        <taxon>Methanobrevibacter</taxon>
    </lineage>
</organism>
<keyword evidence="12 17" id="KW-0456">Lyase</keyword>